<evidence type="ECO:0000256" key="3">
    <source>
        <dbReference type="ARBA" id="ARBA00004496"/>
    </source>
</evidence>
<comment type="pathway">
    <text evidence="5">Metabolic intermediate biosynthesis; prephenate biosynthesis; prephenate from chorismate: step 1/1.</text>
</comment>
<dbReference type="UniPathway" id="UPA00120">
    <property type="reaction ID" value="UER00203"/>
</dbReference>
<dbReference type="NCBIfam" id="NF008865">
    <property type="entry name" value="PRK11898.1"/>
    <property type="match status" value="1"/>
</dbReference>
<dbReference type="GO" id="GO:0005737">
    <property type="term" value="C:cytoplasm"/>
    <property type="evidence" value="ECO:0007669"/>
    <property type="project" value="UniProtKB-SubCell"/>
</dbReference>
<keyword evidence="9" id="KW-0028">Amino-acid biosynthesis</keyword>
<feature type="domain" description="Chorismate mutase" evidence="17">
    <location>
        <begin position="1"/>
        <end position="88"/>
    </location>
</feature>
<feature type="domain" description="Prephenate dehydratase" evidence="18">
    <location>
        <begin position="88"/>
        <end position="263"/>
    </location>
</feature>
<comment type="function">
    <text evidence="2">Catalyzes the Claisen rearrangement of chorismate to prephenate and the decarboxylation/dehydration of prephenate to phenylpyruvate.</text>
</comment>
<dbReference type="Gene3D" id="3.30.70.260">
    <property type="match status" value="1"/>
</dbReference>
<comment type="catalytic activity">
    <reaction evidence="1">
        <text>chorismate = prephenate</text>
        <dbReference type="Rhea" id="RHEA:13897"/>
        <dbReference type="ChEBI" id="CHEBI:29748"/>
        <dbReference type="ChEBI" id="CHEBI:29934"/>
        <dbReference type="EC" id="5.4.99.5"/>
    </reaction>
</comment>
<dbReference type="SUPFAM" id="SSF53850">
    <property type="entry name" value="Periplasmic binding protein-like II"/>
    <property type="match status" value="1"/>
</dbReference>
<evidence type="ECO:0000259" key="19">
    <source>
        <dbReference type="PROSITE" id="PS51671"/>
    </source>
</evidence>
<dbReference type="AlphaFoldDB" id="A0A3B1BFT0"/>
<dbReference type="CDD" id="cd04905">
    <property type="entry name" value="ACT_CM-PDT"/>
    <property type="match status" value="1"/>
</dbReference>
<evidence type="ECO:0000256" key="6">
    <source>
        <dbReference type="ARBA" id="ARBA00013147"/>
    </source>
</evidence>
<dbReference type="InterPro" id="IPR002701">
    <property type="entry name" value="CM_II_prokaryot"/>
</dbReference>
<evidence type="ECO:0000259" key="17">
    <source>
        <dbReference type="PROSITE" id="PS51168"/>
    </source>
</evidence>
<dbReference type="EMBL" id="UOGA01000028">
    <property type="protein sequence ID" value="VAX14972.1"/>
    <property type="molecule type" value="Genomic_DNA"/>
</dbReference>
<dbReference type="Gene3D" id="1.20.59.10">
    <property type="entry name" value="Chorismate mutase"/>
    <property type="match status" value="1"/>
</dbReference>
<evidence type="ECO:0000256" key="2">
    <source>
        <dbReference type="ARBA" id="ARBA00002364"/>
    </source>
</evidence>
<protein>
    <recommendedName>
        <fullName evidence="7">Bifunctional chorismate mutase/prephenate dehydratase</fullName>
        <ecNumber evidence="6">4.2.1.51</ecNumber>
    </recommendedName>
    <alternativeName>
        <fullName evidence="16">Chorismate mutase-prephenate dehydratase</fullName>
    </alternativeName>
    <alternativeName>
        <fullName evidence="15">p-protein</fullName>
    </alternativeName>
</protein>
<dbReference type="InterPro" id="IPR010957">
    <property type="entry name" value="G/b/e-P-prot_chorismate_mutase"/>
</dbReference>
<dbReference type="SUPFAM" id="SSF48600">
    <property type="entry name" value="Chorismate mutase II"/>
    <property type="match status" value="1"/>
</dbReference>
<dbReference type="GO" id="GO:0004664">
    <property type="term" value="F:prephenate dehydratase activity"/>
    <property type="evidence" value="ECO:0007669"/>
    <property type="project" value="UniProtKB-EC"/>
</dbReference>
<evidence type="ECO:0000256" key="7">
    <source>
        <dbReference type="ARBA" id="ARBA00014401"/>
    </source>
</evidence>
<dbReference type="Pfam" id="PF01817">
    <property type="entry name" value="CM_2"/>
    <property type="match status" value="1"/>
</dbReference>
<evidence type="ECO:0000256" key="8">
    <source>
        <dbReference type="ARBA" id="ARBA00022490"/>
    </source>
</evidence>
<evidence type="ECO:0000256" key="10">
    <source>
        <dbReference type="ARBA" id="ARBA00023141"/>
    </source>
</evidence>
<comment type="subcellular location">
    <subcellularLocation>
        <location evidence="3">Cytoplasm</location>
    </subcellularLocation>
</comment>
<evidence type="ECO:0000256" key="16">
    <source>
        <dbReference type="ARBA" id="ARBA00031520"/>
    </source>
</evidence>
<dbReference type="PANTHER" id="PTHR21022">
    <property type="entry name" value="PREPHENATE DEHYDRATASE P PROTEIN"/>
    <property type="match status" value="1"/>
</dbReference>
<dbReference type="PIRSF" id="PIRSF001500">
    <property type="entry name" value="Chor_mut_pdt_Ppr"/>
    <property type="match status" value="1"/>
</dbReference>
<evidence type="ECO:0000256" key="11">
    <source>
        <dbReference type="ARBA" id="ARBA00023222"/>
    </source>
</evidence>
<dbReference type="Pfam" id="PF00800">
    <property type="entry name" value="PDT"/>
    <property type="match status" value="1"/>
</dbReference>
<name>A0A3B1BFT0_9ZZZZ</name>
<dbReference type="Pfam" id="PF01842">
    <property type="entry name" value="ACT"/>
    <property type="match status" value="1"/>
</dbReference>
<keyword evidence="14" id="KW-0511">Multifunctional enzyme</keyword>
<keyword evidence="8" id="KW-0963">Cytoplasm</keyword>
<evidence type="ECO:0000259" key="18">
    <source>
        <dbReference type="PROSITE" id="PS51171"/>
    </source>
</evidence>
<dbReference type="InterPro" id="IPR036979">
    <property type="entry name" value="CM_dom_sf"/>
</dbReference>
<evidence type="ECO:0000256" key="1">
    <source>
        <dbReference type="ARBA" id="ARBA00000824"/>
    </source>
</evidence>
<keyword evidence="12 20" id="KW-0413">Isomerase</keyword>
<keyword evidence="13 20" id="KW-0456">Lyase</keyword>
<dbReference type="InterPro" id="IPR001086">
    <property type="entry name" value="Preph_deHydtase"/>
</dbReference>
<dbReference type="GO" id="GO:0009094">
    <property type="term" value="P:L-phenylalanine biosynthetic process"/>
    <property type="evidence" value="ECO:0007669"/>
    <property type="project" value="UniProtKB-UniPathway"/>
</dbReference>
<sequence>MDDLKTLRDKIDKIDEKIVKLLNRRAGFGRKIAEVKNKTSTPVFLPAREKAILDRIEKLNCGPLSNDSVGHVFREIFSATRSVEKAMKVACLGPAGSFSHLAAINYFGSSTKQVLKASFDAVFSDVERGIVDYGLAPIENTIEGTVGQTLDLLIDSPVKIFAETYYEIHLNLLSKASKPEKIKTLFTHYMPLGQCRGWISRNLPKARIIETSSSAEAAIKAKKSATAGAIGAYEAARIYGLNILAEKIEERPGNQTRFLVISTKEAPEAGADKTSILFSINDESGALHKILRPFAAKKLNLSKIQSRPGPEGKWEYVFFVDFDGSQQSPEAVWVFKQIKPQTLFFKSLGSYPSGRPVK</sequence>
<dbReference type="SUPFAM" id="SSF55021">
    <property type="entry name" value="ACT-like"/>
    <property type="match status" value="1"/>
</dbReference>
<dbReference type="PROSITE" id="PS51671">
    <property type="entry name" value="ACT"/>
    <property type="match status" value="1"/>
</dbReference>
<dbReference type="SMART" id="SM00830">
    <property type="entry name" value="CM_2"/>
    <property type="match status" value="1"/>
</dbReference>
<evidence type="ECO:0000313" key="20">
    <source>
        <dbReference type="EMBL" id="VAX14972.1"/>
    </source>
</evidence>
<dbReference type="GO" id="GO:0004106">
    <property type="term" value="F:chorismate mutase activity"/>
    <property type="evidence" value="ECO:0007669"/>
    <property type="project" value="UniProtKB-EC"/>
</dbReference>
<dbReference type="EC" id="4.2.1.51" evidence="6"/>
<dbReference type="UniPathway" id="UPA00121">
    <property type="reaction ID" value="UER00345"/>
</dbReference>
<dbReference type="CDD" id="cd13630">
    <property type="entry name" value="PBP2_PDT_1"/>
    <property type="match status" value="1"/>
</dbReference>
<dbReference type="GO" id="GO:0046417">
    <property type="term" value="P:chorismate metabolic process"/>
    <property type="evidence" value="ECO:0007669"/>
    <property type="project" value="InterPro"/>
</dbReference>
<proteinExistence type="predicted"/>
<evidence type="ECO:0000256" key="15">
    <source>
        <dbReference type="ARBA" id="ARBA00031175"/>
    </source>
</evidence>
<dbReference type="InterPro" id="IPR036263">
    <property type="entry name" value="Chorismate_II_sf"/>
</dbReference>
<keyword evidence="11" id="KW-0584">Phenylalanine biosynthesis</keyword>
<dbReference type="PANTHER" id="PTHR21022:SF19">
    <property type="entry name" value="PREPHENATE DEHYDRATASE-RELATED"/>
    <property type="match status" value="1"/>
</dbReference>
<organism evidence="20">
    <name type="scientific">hydrothermal vent metagenome</name>
    <dbReference type="NCBI Taxonomy" id="652676"/>
    <lineage>
        <taxon>unclassified sequences</taxon>
        <taxon>metagenomes</taxon>
        <taxon>ecological metagenomes</taxon>
    </lineage>
</organism>
<gene>
    <name evidence="20" type="ORF">MNBD_NITROSPINAE04-1994</name>
</gene>
<evidence type="ECO:0000256" key="9">
    <source>
        <dbReference type="ARBA" id="ARBA00022605"/>
    </source>
</evidence>
<dbReference type="PROSITE" id="PS51171">
    <property type="entry name" value="PREPHENATE_DEHYDR_3"/>
    <property type="match status" value="1"/>
</dbReference>
<evidence type="ECO:0000256" key="5">
    <source>
        <dbReference type="ARBA" id="ARBA00004817"/>
    </source>
</evidence>
<accession>A0A3B1BFT0</accession>
<comment type="pathway">
    <text evidence="4">Amino-acid biosynthesis; L-phenylalanine biosynthesis; phenylpyruvate from prephenate: step 1/1.</text>
</comment>
<evidence type="ECO:0000256" key="12">
    <source>
        <dbReference type="ARBA" id="ARBA00023235"/>
    </source>
</evidence>
<evidence type="ECO:0000256" key="13">
    <source>
        <dbReference type="ARBA" id="ARBA00023239"/>
    </source>
</evidence>
<keyword evidence="10" id="KW-0057">Aromatic amino acid biosynthesis</keyword>
<evidence type="ECO:0000256" key="4">
    <source>
        <dbReference type="ARBA" id="ARBA00004741"/>
    </source>
</evidence>
<dbReference type="InterPro" id="IPR045865">
    <property type="entry name" value="ACT-like_dom_sf"/>
</dbReference>
<dbReference type="InterPro" id="IPR008242">
    <property type="entry name" value="Chor_mutase/pphenate_deHydtase"/>
</dbReference>
<feature type="domain" description="ACT" evidence="19">
    <location>
        <begin position="275"/>
        <end position="352"/>
    </location>
</feature>
<reference evidence="20" key="1">
    <citation type="submission" date="2018-06" db="EMBL/GenBank/DDBJ databases">
        <authorList>
            <person name="Zhirakovskaya E."/>
        </authorList>
    </citation>
    <scope>NUCLEOTIDE SEQUENCE</scope>
</reference>
<dbReference type="NCBIfam" id="TIGR01807">
    <property type="entry name" value="CM_P2"/>
    <property type="match status" value="1"/>
</dbReference>
<evidence type="ECO:0000256" key="14">
    <source>
        <dbReference type="ARBA" id="ARBA00023268"/>
    </source>
</evidence>
<dbReference type="Gene3D" id="3.40.190.10">
    <property type="entry name" value="Periplasmic binding protein-like II"/>
    <property type="match status" value="2"/>
</dbReference>
<dbReference type="InterPro" id="IPR002912">
    <property type="entry name" value="ACT_dom"/>
</dbReference>
<dbReference type="PROSITE" id="PS51168">
    <property type="entry name" value="CHORISMATE_MUT_2"/>
    <property type="match status" value="1"/>
</dbReference>